<proteinExistence type="predicted"/>
<accession>A0A811V6W7</accession>
<evidence type="ECO:0000256" key="1">
    <source>
        <dbReference type="SAM" id="MobiDB-lite"/>
    </source>
</evidence>
<dbReference type="OrthoDB" id="7872662at2759"/>
<gene>
    <name evidence="3" type="ORF">CCAP1982_LOCUS14885</name>
</gene>
<evidence type="ECO:0000313" key="3">
    <source>
        <dbReference type="EMBL" id="CAD7006571.1"/>
    </source>
</evidence>
<keyword evidence="4" id="KW-1185">Reference proteome</keyword>
<dbReference type="GO" id="GO:0008061">
    <property type="term" value="F:chitin binding"/>
    <property type="evidence" value="ECO:0007669"/>
    <property type="project" value="InterPro"/>
</dbReference>
<dbReference type="EMBL" id="CAJHJT010000034">
    <property type="protein sequence ID" value="CAD7006571.1"/>
    <property type="molecule type" value="Genomic_DNA"/>
</dbReference>
<evidence type="ECO:0000313" key="4">
    <source>
        <dbReference type="Proteomes" id="UP000606786"/>
    </source>
</evidence>
<feature type="domain" description="Chitin-binding type-2" evidence="2">
    <location>
        <begin position="155"/>
        <end position="223"/>
    </location>
</feature>
<dbReference type="GO" id="GO:0005576">
    <property type="term" value="C:extracellular region"/>
    <property type="evidence" value="ECO:0007669"/>
    <property type="project" value="InterPro"/>
</dbReference>
<dbReference type="PROSITE" id="PS50940">
    <property type="entry name" value="CHIT_BIND_II"/>
    <property type="match status" value="1"/>
</dbReference>
<reference evidence="3" key="1">
    <citation type="submission" date="2020-11" db="EMBL/GenBank/DDBJ databases">
        <authorList>
            <person name="Whitehead M."/>
        </authorList>
    </citation>
    <scope>NUCLEOTIDE SEQUENCE</scope>
    <source>
        <strain evidence="3">EGII</strain>
    </source>
</reference>
<dbReference type="Pfam" id="PF01607">
    <property type="entry name" value="CBM_14"/>
    <property type="match status" value="1"/>
</dbReference>
<dbReference type="InterPro" id="IPR002557">
    <property type="entry name" value="Chitin-bd_dom"/>
</dbReference>
<comment type="caution">
    <text evidence="3">The sequence shown here is derived from an EMBL/GenBank/DDBJ whole genome shotgun (WGS) entry which is preliminary data.</text>
</comment>
<dbReference type="Proteomes" id="UP000606786">
    <property type="component" value="Unassembled WGS sequence"/>
</dbReference>
<dbReference type="SUPFAM" id="SSF57625">
    <property type="entry name" value="Invertebrate chitin-binding proteins"/>
    <property type="match status" value="1"/>
</dbReference>
<protein>
    <submittedName>
        <fullName evidence="3">(Mediterranean fruit fly) hypothetical protein</fullName>
    </submittedName>
</protein>
<sequence length="289" mass="30754">MTFKLICPNDLQASVFVAQALTLGGVRGECDHCNANNPVACHSQTVYSLCYNGQPTMDFVTCPTDYICTNEPFVCRPKALAAASCNRTSTSANSTSQCGLCLSQGKVFACLNETTIAFCFGDDSPHYGSLSYCPEGTVCDLNSGSNFCTAATKTAPSCRESDWGTTTRNETGNIAQPEDLTCKTFLYCQYTNGVWSGQISTCPANQWFDPNLRLCSAAYTCPTATTITPATTSTTTTVPTTTTTTPTTTTTTTEATTTTESSLTPAELCEQNGETQARMAQPGDTTCKK</sequence>
<dbReference type="InterPro" id="IPR036508">
    <property type="entry name" value="Chitin-bd_dom_sf"/>
</dbReference>
<dbReference type="AlphaFoldDB" id="A0A811V6W7"/>
<name>A0A811V6W7_CERCA</name>
<feature type="region of interest" description="Disordered" evidence="1">
    <location>
        <begin position="231"/>
        <end position="263"/>
    </location>
</feature>
<evidence type="ECO:0000259" key="2">
    <source>
        <dbReference type="PROSITE" id="PS50940"/>
    </source>
</evidence>
<organism evidence="3 4">
    <name type="scientific">Ceratitis capitata</name>
    <name type="common">Mediterranean fruit fly</name>
    <name type="synonym">Tephritis capitata</name>
    <dbReference type="NCBI Taxonomy" id="7213"/>
    <lineage>
        <taxon>Eukaryota</taxon>
        <taxon>Metazoa</taxon>
        <taxon>Ecdysozoa</taxon>
        <taxon>Arthropoda</taxon>
        <taxon>Hexapoda</taxon>
        <taxon>Insecta</taxon>
        <taxon>Pterygota</taxon>
        <taxon>Neoptera</taxon>
        <taxon>Endopterygota</taxon>
        <taxon>Diptera</taxon>
        <taxon>Brachycera</taxon>
        <taxon>Muscomorpha</taxon>
        <taxon>Tephritoidea</taxon>
        <taxon>Tephritidae</taxon>
        <taxon>Ceratitis</taxon>
        <taxon>Ceratitis</taxon>
    </lineage>
</organism>